<dbReference type="PANTHER" id="PTHR33993:SF14">
    <property type="entry name" value="GB|AAF24581.1"/>
    <property type="match status" value="1"/>
</dbReference>
<dbReference type="InterPro" id="IPR029068">
    <property type="entry name" value="Glyas_Bleomycin-R_OHBP_Dase"/>
</dbReference>
<dbReference type="RefSeq" id="WP_253237949.1">
    <property type="nucleotide sequence ID" value="NZ_JAMYJR010000013.1"/>
</dbReference>
<reference evidence="2 3" key="1">
    <citation type="submission" date="2022-06" db="EMBL/GenBank/DDBJ databases">
        <title>New Species of the Genus Actinoplanes, ActinopZanes ferrugineus.</title>
        <authorList>
            <person name="Ding P."/>
        </authorList>
    </citation>
    <scope>NUCLEOTIDE SEQUENCE [LARGE SCALE GENOMIC DNA]</scope>
    <source>
        <strain evidence="2 3">TRM88003</strain>
    </source>
</reference>
<evidence type="ECO:0000259" key="1">
    <source>
        <dbReference type="PROSITE" id="PS51819"/>
    </source>
</evidence>
<dbReference type="Proteomes" id="UP001523369">
    <property type="component" value="Unassembled WGS sequence"/>
</dbReference>
<organism evidence="2 3">
    <name type="scientific">Paractinoplanes aksuensis</name>
    <dbReference type="NCBI Taxonomy" id="2939490"/>
    <lineage>
        <taxon>Bacteria</taxon>
        <taxon>Bacillati</taxon>
        <taxon>Actinomycetota</taxon>
        <taxon>Actinomycetes</taxon>
        <taxon>Micromonosporales</taxon>
        <taxon>Micromonosporaceae</taxon>
        <taxon>Paractinoplanes</taxon>
    </lineage>
</organism>
<proteinExistence type="predicted"/>
<dbReference type="EMBL" id="JAMYJR010000013">
    <property type="protein sequence ID" value="MCO8271831.1"/>
    <property type="molecule type" value="Genomic_DNA"/>
</dbReference>
<name>A0ABT1DLW4_9ACTN</name>
<dbReference type="InterPro" id="IPR004360">
    <property type="entry name" value="Glyas_Fos-R_dOase_dom"/>
</dbReference>
<evidence type="ECO:0000313" key="2">
    <source>
        <dbReference type="EMBL" id="MCO8271831.1"/>
    </source>
</evidence>
<protein>
    <submittedName>
        <fullName evidence="2">VOC family protein</fullName>
    </submittedName>
</protein>
<dbReference type="Gene3D" id="3.10.180.10">
    <property type="entry name" value="2,3-Dihydroxybiphenyl 1,2-Dioxygenase, domain 1"/>
    <property type="match status" value="1"/>
</dbReference>
<gene>
    <name evidence="2" type="ORF">M1L60_14630</name>
</gene>
<feature type="domain" description="VOC" evidence="1">
    <location>
        <begin position="1"/>
        <end position="118"/>
    </location>
</feature>
<dbReference type="PANTHER" id="PTHR33993">
    <property type="entry name" value="GLYOXALASE-RELATED"/>
    <property type="match status" value="1"/>
</dbReference>
<evidence type="ECO:0000313" key="3">
    <source>
        <dbReference type="Proteomes" id="UP001523369"/>
    </source>
</evidence>
<sequence>MTSIQPIASTPDLPRLRAFYEKVLGATQTLRVPDEGPEFYIELRIGESTLGIVQEEGTETGAPVRIILSADVDDVDALLPTVESAGGSAPNQPNDMPWGQRVAHVLDPDGNMLNLTKWLDGAQLP</sequence>
<dbReference type="PROSITE" id="PS51819">
    <property type="entry name" value="VOC"/>
    <property type="match status" value="1"/>
</dbReference>
<comment type="caution">
    <text evidence="2">The sequence shown here is derived from an EMBL/GenBank/DDBJ whole genome shotgun (WGS) entry which is preliminary data.</text>
</comment>
<dbReference type="InterPro" id="IPR052164">
    <property type="entry name" value="Anthracycline_SecMetBiosynth"/>
</dbReference>
<accession>A0ABT1DLW4</accession>
<dbReference type="Pfam" id="PF00903">
    <property type="entry name" value="Glyoxalase"/>
    <property type="match status" value="1"/>
</dbReference>
<dbReference type="InterPro" id="IPR037523">
    <property type="entry name" value="VOC_core"/>
</dbReference>
<dbReference type="SUPFAM" id="SSF54593">
    <property type="entry name" value="Glyoxalase/Bleomycin resistance protein/Dihydroxybiphenyl dioxygenase"/>
    <property type="match status" value="1"/>
</dbReference>
<keyword evidence="3" id="KW-1185">Reference proteome</keyword>